<proteinExistence type="predicted"/>
<dbReference type="Gramene" id="rna32861">
    <property type="protein sequence ID" value="RHN57335.1"/>
    <property type="gene ID" value="gene32861"/>
</dbReference>
<accession>A0A396I0W1</accession>
<feature type="transmembrane region" description="Helical" evidence="1">
    <location>
        <begin position="12"/>
        <end position="28"/>
    </location>
</feature>
<dbReference type="Proteomes" id="UP000265566">
    <property type="component" value="Chromosome 5"/>
</dbReference>
<evidence type="ECO:0008006" key="4">
    <source>
        <dbReference type="Google" id="ProtNLM"/>
    </source>
</evidence>
<feature type="transmembrane region" description="Helical" evidence="1">
    <location>
        <begin position="40"/>
        <end position="64"/>
    </location>
</feature>
<protein>
    <recommendedName>
        <fullName evidence="4">Transmembrane protein</fullName>
    </recommendedName>
</protein>
<evidence type="ECO:0000256" key="1">
    <source>
        <dbReference type="SAM" id="Phobius"/>
    </source>
</evidence>
<gene>
    <name evidence="2" type="ORF">MtrunA17_Chr5g0439231</name>
</gene>
<comment type="caution">
    <text evidence="2">The sequence shown here is derived from an EMBL/GenBank/DDBJ whole genome shotgun (WGS) entry which is preliminary data.</text>
</comment>
<keyword evidence="1" id="KW-1133">Transmembrane helix</keyword>
<evidence type="ECO:0000313" key="2">
    <source>
        <dbReference type="EMBL" id="RHN57335.1"/>
    </source>
</evidence>
<organism evidence="2 3">
    <name type="scientific">Medicago truncatula</name>
    <name type="common">Barrel medic</name>
    <name type="synonym">Medicago tribuloides</name>
    <dbReference type="NCBI Taxonomy" id="3880"/>
    <lineage>
        <taxon>Eukaryota</taxon>
        <taxon>Viridiplantae</taxon>
        <taxon>Streptophyta</taxon>
        <taxon>Embryophyta</taxon>
        <taxon>Tracheophyta</taxon>
        <taxon>Spermatophyta</taxon>
        <taxon>Magnoliopsida</taxon>
        <taxon>eudicotyledons</taxon>
        <taxon>Gunneridae</taxon>
        <taxon>Pentapetalae</taxon>
        <taxon>rosids</taxon>
        <taxon>fabids</taxon>
        <taxon>Fabales</taxon>
        <taxon>Fabaceae</taxon>
        <taxon>Papilionoideae</taxon>
        <taxon>50 kb inversion clade</taxon>
        <taxon>NPAAA clade</taxon>
        <taxon>Hologalegina</taxon>
        <taxon>IRL clade</taxon>
        <taxon>Trifolieae</taxon>
        <taxon>Medicago</taxon>
    </lineage>
</organism>
<reference evidence="3" key="1">
    <citation type="journal article" date="2018" name="Nat. Plants">
        <title>Whole-genome landscape of Medicago truncatula symbiotic genes.</title>
        <authorList>
            <person name="Pecrix Y."/>
            <person name="Staton S.E."/>
            <person name="Sallet E."/>
            <person name="Lelandais-Briere C."/>
            <person name="Moreau S."/>
            <person name="Carrere S."/>
            <person name="Blein T."/>
            <person name="Jardinaud M.F."/>
            <person name="Latrasse D."/>
            <person name="Zouine M."/>
            <person name="Zahm M."/>
            <person name="Kreplak J."/>
            <person name="Mayjonade B."/>
            <person name="Satge C."/>
            <person name="Perez M."/>
            <person name="Cauet S."/>
            <person name="Marande W."/>
            <person name="Chantry-Darmon C."/>
            <person name="Lopez-Roques C."/>
            <person name="Bouchez O."/>
            <person name="Berard A."/>
            <person name="Debelle F."/>
            <person name="Munos S."/>
            <person name="Bendahmane A."/>
            <person name="Berges H."/>
            <person name="Niebel A."/>
            <person name="Buitink J."/>
            <person name="Frugier F."/>
            <person name="Benhamed M."/>
            <person name="Crespi M."/>
            <person name="Gouzy J."/>
            <person name="Gamas P."/>
        </authorList>
    </citation>
    <scope>NUCLEOTIDE SEQUENCE [LARGE SCALE GENOMIC DNA]</scope>
    <source>
        <strain evidence="3">cv. Jemalong A17</strain>
    </source>
</reference>
<evidence type="ECO:0000313" key="3">
    <source>
        <dbReference type="Proteomes" id="UP000265566"/>
    </source>
</evidence>
<dbReference type="EMBL" id="PSQE01000005">
    <property type="protein sequence ID" value="RHN57335.1"/>
    <property type="molecule type" value="Genomic_DNA"/>
</dbReference>
<keyword evidence="1" id="KW-0472">Membrane</keyword>
<keyword evidence="1" id="KW-0812">Transmembrane</keyword>
<name>A0A396I0W1_MEDTR</name>
<sequence length="79" mass="9341">MENWEFSPDMDVLSVAISKFMSFILLLMRCRNRVCLLNFYVCFLYVFRRCFVVYFSLLLCIVALSPTYNPTGCMFILLV</sequence>
<dbReference type="AlphaFoldDB" id="A0A396I0W1"/>